<dbReference type="InterPro" id="IPR001670">
    <property type="entry name" value="ADH_Fe/GldA"/>
</dbReference>
<dbReference type="GO" id="GO:0046872">
    <property type="term" value="F:metal ion binding"/>
    <property type="evidence" value="ECO:0007669"/>
    <property type="project" value="InterPro"/>
</dbReference>
<dbReference type="InterPro" id="IPR056798">
    <property type="entry name" value="ADH_Fe_C"/>
</dbReference>
<sequence length="384" mass="41464">MAYKITMPNNIIYGKDALKESRKIIKQMGKKALIVSGKVMVKIGNVSKVTELLESNNIQYDIYDEITAEPTDVMIDKGVQAYKDGKCDFLIGIGGGGSIDAAKAIGAMITNSGNINDYMGKVIKSSPPNIVAIPTTAGAGSEATQFTIISNTKDNIKMLLTGADLIPKLAIIDPSLAITAPQKLTAATGIDALTHSIEAYTSRRANPLSDTFAISAIKRIFNNLRKAYRSGDDIEARNEMALGALEAGIAFNNSSVTIIHGMSRPIGALFNVPHGLSNAMLFAKCLEFAIVGEKKRFADIAKEIGACSIEDSDKDAADKLVKEVESLCQDINIPTLEEFGINKDEFFENIDKMAEDALDSGSPSNTRRQPSKEDIINIYKSLWD</sequence>
<evidence type="ECO:0000259" key="4">
    <source>
        <dbReference type="Pfam" id="PF00465"/>
    </source>
</evidence>
<dbReference type="Gene3D" id="3.40.50.1970">
    <property type="match status" value="1"/>
</dbReference>
<reference evidence="6" key="1">
    <citation type="submission" date="2022-07" db="EMBL/GenBank/DDBJ databases">
        <title>Enhanced cultured diversity of the mouse gut microbiota enables custom-made synthetic communities.</title>
        <authorList>
            <person name="Afrizal A."/>
        </authorList>
    </citation>
    <scope>NUCLEOTIDE SEQUENCE</scope>
    <source>
        <strain evidence="6">DSM 29482</strain>
    </source>
</reference>
<dbReference type="SUPFAM" id="SSF56796">
    <property type="entry name" value="Dehydroquinate synthase-like"/>
    <property type="match status" value="1"/>
</dbReference>
<dbReference type="EMBL" id="JANJZL010000002">
    <property type="protein sequence ID" value="MCR2043478.1"/>
    <property type="molecule type" value="Genomic_DNA"/>
</dbReference>
<dbReference type="RefSeq" id="WP_042679461.1">
    <property type="nucleotide sequence ID" value="NZ_CABKTM010000013.1"/>
</dbReference>
<evidence type="ECO:0000256" key="2">
    <source>
        <dbReference type="ARBA" id="ARBA00023002"/>
    </source>
</evidence>
<comment type="caution">
    <text evidence="6">The sequence shown here is derived from an EMBL/GenBank/DDBJ whole genome shotgun (WGS) entry which is preliminary data.</text>
</comment>
<evidence type="ECO:0000313" key="7">
    <source>
        <dbReference type="Proteomes" id="UP001142078"/>
    </source>
</evidence>
<accession>A0A9X2MHA1</accession>
<dbReference type="Pfam" id="PF25137">
    <property type="entry name" value="ADH_Fe_C"/>
    <property type="match status" value="1"/>
</dbReference>
<evidence type="ECO:0000313" key="6">
    <source>
        <dbReference type="EMBL" id="MCR2043478.1"/>
    </source>
</evidence>
<dbReference type="PANTHER" id="PTHR11496">
    <property type="entry name" value="ALCOHOL DEHYDROGENASE"/>
    <property type="match status" value="1"/>
</dbReference>
<dbReference type="GO" id="GO:0004022">
    <property type="term" value="F:alcohol dehydrogenase (NAD+) activity"/>
    <property type="evidence" value="ECO:0007669"/>
    <property type="project" value="TreeGrafter"/>
</dbReference>
<dbReference type="AlphaFoldDB" id="A0A9X2MHA1"/>
<feature type="domain" description="Alcohol dehydrogenase iron-type/glycerol dehydrogenase GldA" evidence="4">
    <location>
        <begin position="8"/>
        <end position="174"/>
    </location>
</feature>
<dbReference type="CDD" id="cd08194">
    <property type="entry name" value="Fe-ADH-like"/>
    <property type="match status" value="1"/>
</dbReference>
<feature type="domain" description="Fe-containing alcohol dehydrogenase-like C-terminal" evidence="5">
    <location>
        <begin position="185"/>
        <end position="382"/>
    </location>
</feature>
<dbReference type="InterPro" id="IPR039697">
    <property type="entry name" value="Alcohol_dehydrogenase_Fe"/>
</dbReference>
<evidence type="ECO:0000256" key="1">
    <source>
        <dbReference type="ARBA" id="ARBA00007358"/>
    </source>
</evidence>
<dbReference type="OrthoDB" id="9815791at2"/>
<dbReference type="FunFam" id="1.20.1090.10:FF:000001">
    <property type="entry name" value="Aldehyde-alcohol dehydrogenase"/>
    <property type="match status" value="1"/>
</dbReference>
<dbReference type="PANTHER" id="PTHR11496:SF102">
    <property type="entry name" value="ALCOHOL DEHYDROGENASE 4"/>
    <property type="match status" value="1"/>
</dbReference>
<keyword evidence="2" id="KW-0560">Oxidoreductase</keyword>
<protein>
    <submittedName>
        <fullName evidence="6">Iron-containing alcohol dehydrogenase</fullName>
    </submittedName>
</protein>
<name>A0A9X2MHA1_9FIRM</name>
<keyword evidence="3" id="KW-0520">NAD</keyword>
<gene>
    <name evidence="6" type="ORF">NSA23_05030</name>
</gene>
<evidence type="ECO:0000259" key="5">
    <source>
        <dbReference type="Pfam" id="PF25137"/>
    </source>
</evidence>
<proteinExistence type="inferred from homology"/>
<comment type="similarity">
    <text evidence="1">Belongs to the iron-containing alcohol dehydrogenase family.</text>
</comment>
<dbReference type="InterPro" id="IPR018211">
    <property type="entry name" value="ADH_Fe_CS"/>
</dbReference>
<evidence type="ECO:0000256" key="3">
    <source>
        <dbReference type="ARBA" id="ARBA00023027"/>
    </source>
</evidence>
<dbReference type="Pfam" id="PF00465">
    <property type="entry name" value="Fe-ADH"/>
    <property type="match status" value="1"/>
</dbReference>
<dbReference type="Gene3D" id="1.20.1090.10">
    <property type="entry name" value="Dehydroquinate synthase-like - alpha domain"/>
    <property type="match status" value="1"/>
</dbReference>
<dbReference type="FunFam" id="3.40.50.1970:FF:000003">
    <property type="entry name" value="Alcohol dehydrogenase, iron-containing"/>
    <property type="match status" value="1"/>
</dbReference>
<organism evidence="6 7">
    <name type="scientific">Anaerosalibacter massiliensis</name>
    <dbReference type="NCBI Taxonomy" id="1347392"/>
    <lineage>
        <taxon>Bacteria</taxon>
        <taxon>Bacillati</taxon>
        <taxon>Bacillota</taxon>
        <taxon>Tissierellia</taxon>
        <taxon>Tissierellales</taxon>
        <taxon>Sporanaerobacteraceae</taxon>
        <taxon>Anaerosalibacter</taxon>
    </lineage>
</organism>
<dbReference type="PROSITE" id="PS00913">
    <property type="entry name" value="ADH_IRON_1"/>
    <property type="match status" value="1"/>
</dbReference>
<keyword evidence="7" id="KW-1185">Reference proteome</keyword>
<dbReference type="Proteomes" id="UP001142078">
    <property type="component" value="Unassembled WGS sequence"/>
</dbReference>